<reference evidence="1 2" key="1">
    <citation type="journal article" date="2019" name="Commun. Biol.">
        <title>The bagworm genome reveals a unique fibroin gene that provides high tensile strength.</title>
        <authorList>
            <person name="Kono N."/>
            <person name="Nakamura H."/>
            <person name="Ohtoshi R."/>
            <person name="Tomita M."/>
            <person name="Numata K."/>
            <person name="Arakawa K."/>
        </authorList>
    </citation>
    <scope>NUCLEOTIDE SEQUENCE [LARGE SCALE GENOMIC DNA]</scope>
</reference>
<evidence type="ECO:0000313" key="2">
    <source>
        <dbReference type="Proteomes" id="UP000299102"/>
    </source>
</evidence>
<gene>
    <name evidence="1" type="ORF">EVAR_54240_1</name>
</gene>
<accession>A0A4C1YFT0</accession>
<dbReference type="EMBL" id="BGZK01001229">
    <property type="protein sequence ID" value="GBP74918.1"/>
    <property type="molecule type" value="Genomic_DNA"/>
</dbReference>
<name>A0A4C1YFT0_EUMVA</name>
<sequence length="106" mass="11325">MYAEGNQRKHGLAVLAITDTSTTLAHQCHASAHGTLCADVTALVADSRMSAAIITVVWKGSRRARVGAIGHARPLDGPPGHGEGPTDRNMKIYVLALVYVRYDKNC</sequence>
<comment type="caution">
    <text evidence="1">The sequence shown here is derived from an EMBL/GenBank/DDBJ whole genome shotgun (WGS) entry which is preliminary data.</text>
</comment>
<proteinExistence type="predicted"/>
<evidence type="ECO:0000313" key="1">
    <source>
        <dbReference type="EMBL" id="GBP74918.1"/>
    </source>
</evidence>
<keyword evidence="2" id="KW-1185">Reference proteome</keyword>
<protein>
    <submittedName>
        <fullName evidence="1">Uncharacterized protein</fullName>
    </submittedName>
</protein>
<dbReference type="Proteomes" id="UP000299102">
    <property type="component" value="Unassembled WGS sequence"/>
</dbReference>
<organism evidence="1 2">
    <name type="scientific">Eumeta variegata</name>
    <name type="common">Bagworm moth</name>
    <name type="synonym">Eumeta japonica</name>
    <dbReference type="NCBI Taxonomy" id="151549"/>
    <lineage>
        <taxon>Eukaryota</taxon>
        <taxon>Metazoa</taxon>
        <taxon>Ecdysozoa</taxon>
        <taxon>Arthropoda</taxon>
        <taxon>Hexapoda</taxon>
        <taxon>Insecta</taxon>
        <taxon>Pterygota</taxon>
        <taxon>Neoptera</taxon>
        <taxon>Endopterygota</taxon>
        <taxon>Lepidoptera</taxon>
        <taxon>Glossata</taxon>
        <taxon>Ditrysia</taxon>
        <taxon>Tineoidea</taxon>
        <taxon>Psychidae</taxon>
        <taxon>Oiketicinae</taxon>
        <taxon>Eumeta</taxon>
    </lineage>
</organism>
<dbReference type="AlphaFoldDB" id="A0A4C1YFT0"/>